<protein>
    <recommendedName>
        <fullName evidence="1">BTB domain-containing protein</fullName>
    </recommendedName>
</protein>
<gene>
    <name evidence="2" type="ORF">EW146_g5707</name>
</gene>
<organism evidence="2 3">
    <name type="scientific">Bondarzewia mesenterica</name>
    <dbReference type="NCBI Taxonomy" id="1095465"/>
    <lineage>
        <taxon>Eukaryota</taxon>
        <taxon>Fungi</taxon>
        <taxon>Dikarya</taxon>
        <taxon>Basidiomycota</taxon>
        <taxon>Agaricomycotina</taxon>
        <taxon>Agaricomycetes</taxon>
        <taxon>Russulales</taxon>
        <taxon>Bondarzewiaceae</taxon>
        <taxon>Bondarzewia</taxon>
    </lineage>
</organism>
<dbReference type="SMART" id="SM00225">
    <property type="entry name" value="BTB"/>
    <property type="match status" value="1"/>
</dbReference>
<dbReference type="Gene3D" id="3.30.710.10">
    <property type="entry name" value="Potassium Channel Kv1.1, Chain A"/>
    <property type="match status" value="1"/>
</dbReference>
<feature type="domain" description="BTB" evidence="1">
    <location>
        <begin position="33"/>
        <end position="147"/>
    </location>
</feature>
<comment type="caution">
    <text evidence="2">The sequence shown here is derived from an EMBL/GenBank/DDBJ whole genome shotgun (WGS) entry which is preliminary data.</text>
</comment>
<reference evidence="2 3" key="1">
    <citation type="submission" date="2019-02" db="EMBL/GenBank/DDBJ databases">
        <title>Genome sequencing of the rare red list fungi Bondarzewia mesenterica.</title>
        <authorList>
            <person name="Buettner E."/>
            <person name="Kellner H."/>
        </authorList>
    </citation>
    <scope>NUCLEOTIDE SEQUENCE [LARGE SCALE GENOMIC DNA]</scope>
    <source>
        <strain evidence="2 3">DSM 108281</strain>
    </source>
</reference>
<dbReference type="InterPro" id="IPR011333">
    <property type="entry name" value="SKP1/BTB/POZ_sf"/>
</dbReference>
<proteinExistence type="predicted"/>
<accession>A0A4V6S1F0</accession>
<keyword evidence="3" id="KW-1185">Reference proteome</keyword>
<evidence type="ECO:0000259" key="1">
    <source>
        <dbReference type="SMART" id="SM00225"/>
    </source>
</evidence>
<dbReference type="OrthoDB" id="6359816at2759"/>
<sequence>MSTTSESSIAYDRLLESPTVVRNAGPPFDDIDADIIIRSSDGVDFLLYGIILAKASKVFKDMFSTPSTSLLSSGLNHHPEDDHKDGRPIIRLTENSHVLDMMFRLFYPVDRPKVTSISDIRLLLQALDKYLVDSLPETVEAILMDAVEREPQTICVIACRYDLTRVANAAAKLTLRDPLLYAGLCPSDDDLAYISAAKYRRILLYHQQCSERAAEAVQSLLWMDGRSIPSAVADGSPSPNGCTCSRGEKWAISSYDRKRGAPNISMYRVTDWVTGYLRRCERGLRERPHWGTVLDDKLLLPFVKMAADCAHCERTAVDLQMHKFSQQLADKIKSAIEQVKNRLHDHPLQDSGLPSVSLIFLDVDRFPYPSESTAVEDPYHQVSASSS</sequence>
<dbReference type="EMBL" id="SGPL01000260">
    <property type="protein sequence ID" value="THH14653.1"/>
    <property type="molecule type" value="Genomic_DNA"/>
</dbReference>
<name>A0A4V6S1F0_9AGAM</name>
<dbReference type="AlphaFoldDB" id="A0A4V6S1F0"/>
<evidence type="ECO:0000313" key="2">
    <source>
        <dbReference type="EMBL" id="THH14653.1"/>
    </source>
</evidence>
<dbReference type="Proteomes" id="UP000310158">
    <property type="component" value="Unassembled WGS sequence"/>
</dbReference>
<evidence type="ECO:0000313" key="3">
    <source>
        <dbReference type="Proteomes" id="UP000310158"/>
    </source>
</evidence>
<dbReference type="InterPro" id="IPR000210">
    <property type="entry name" value="BTB/POZ_dom"/>
</dbReference>